<dbReference type="AlphaFoldDB" id="A0AAV7XIT6"/>
<dbReference type="GO" id="GO:0006281">
    <property type="term" value="P:DNA repair"/>
    <property type="evidence" value="ECO:0007669"/>
    <property type="project" value="UniProtKB-KW"/>
</dbReference>
<dbReference type="GO" id="GO:0006310">
    <property type="term" value="P:DNA recombination"/>
    <property type="evidence" value="ECO:0007669"/>
    <property type="project" value="UniProtKB-KW"/>
</dbReference>
<keyword evidence="1" id="KW-0233">DNA recombination</keyword>
<feature type="domain" description="DNA helicase Pif1-like DEAD-box helicase" evidence="2">
    <location>
        <begin position="4"/>
        <end position="137"/>
    </location>
</feature>
<dbReference type="GO" id="GO:0016787">
    <property type="term" value="F:hydrolase activity"/>
    <property type="evidence" value="ECO:0007669"/>
    <property type="project" value="UniProtKB-KW"/>
</dbReference>
<dbReference type="EC" id="5.6.2.3" evidence="1"/>
<comment type="caution">
    <text evidence="3">The sequence shown here is derived from an EMBL/GenBank/DDBJ whole genome shotgun (WGS) entry which is preliminary data.</text>
</comment>
<sequence>MLCINSKTKEFEPLKGKAAHNLEKKFEKVLFILVDEYSMVGCNAMSMIQDRIQQAKGFYGEDFGGCFVYLFGDIQQLPPVGDTPVYSYKQLSSERLRGKLIYNNFQGAVFLTKIQRQKDASFQEVLNNVGEGNIAMKDYKILKSRFTTTVSRMERDKFKDAVHLYATRSSKGTIDDAEGLYPVLYLAEKCTIMLKQNIWTDVGLVNGAIGEIVHILYEDNWSPPEDRPVAIICRFRSFNGPFLDNELKTVPLVPVSKS</sequence>
<name>A0AAV7XIT6_9NEOP</name>
<dbReference type="InterPro" id="IPR010285">
    <property type="entry name" value="DNA_helicase_pif1-like_DEAD"/>
</dbReference>
<keyword evidence="1" id="KW-0347">Helicase</keyword>
<reference evidence="3" key="1">
    <citation type="submission" date="2022-12" db="EMBL/GenBank/DDBJ databases">
        <title>Chromosome-level genome assembly of the bean flower thrips Megalurothrips usitatus.</title>
        <authorList>
            <person name="Ma L."/>
            <person name="Liu Q."/>
            <person name="Li H."/>
            <person name="Cai W."/>
        </authorList>
    </citation>
    <scope>NUCLEOTIDE SEQUENCE</scope>
    <source>
        <strain evidence="3">Cailab_2022a</strain>
    </source>
</reference>
<protein>
    <recommendedName>
        <fullName evidence="1">ATP-dependent DNA helicase</fullName>
        <ecNumber evidence="1">5.6.2.3</ecNumber>
    </recommendedName>
</protein>
<evidence type="ECO:0000256" key="1">
    <source>
        <dbReference type="RuleBase" id="RU363044"/>
    </source>
</evidence>
<dbReference type="EMBL" id="JAPTSV010000009">
    <property type="protein sequence ID" value="KAJ1524614.1"/>
    <property type="molecule type" value="Genomic_DNA"/>
</dbReference>
<dbReference type="Proteomes" id="UP001075354">
    <property type="component" value="Chromosome 9"/>
</dbReference>
<proteinExistence type="inferred from homology"/>
<comment type="similarity">
    <text evidence="1">Belongs to the helicase family.</text>
</comment>
<dbReference type="SUPFAM" id="SSF52540">
    <property type="entry name" value="P-loop containing nucleoside triphosphate hydrolases"/>
    <property type="match status" value="2"/>
</dbReference>
<dbReference type="InterPro" id="IPR027417">
    <property type="entry name" value="P-loop_NTPase"/>
</dbReference>
<keyword evidence="1" id="KW-0227">DNA damage</keyword>
<accession>A0AAV7XIT6</accession>
<dbReference type="Pfam" id="PF05970">
    <property type="entry name" value="PIF1"/>
    <property type="match status" value="1"/>
</dbReference>
<evidence type="ECO:0000313" key="3">
    <source>
        <dbReference type="EMBL" id="KAJ1524614.1"/>
    </source>
</evidence>
<keyword evidence="4" id="KW-1185">Reference proteome</keyword>
<dbReference type="Gene3D" id="3.40.50.300">
    <property type="entry name" value="P-loop containing nucleotide triphosphate hydrolases"/>
    <property type="match status" value="1"/>
</dbReference>
<dbReference type="GO" id="GO:0000723">
    <property type="term" value="P:telomere maintenance"/>
    <property type="evidence" value="ECO:0007669"/>
    <property type="project" value="InterPro"/>
</dbReference>
<dbReference type="InterPro" id="IPR051055">
    <property type="entry name" value="PIF1_helicase"/>
</dbReference>
<keyword evidence="1" id="KW-0067">ATP-binding</keyword>
<dbReference type="GO" id="GO:0005524">
    <property type="term" value="F:ATP binding"/>
    <property type="evidence" value="ECO:0007669"/>
    <property type="project" value="UniProtKB-KW"/>
</dbReference>
<dbReference type="PANTHER" id="PTHR47642">
    <property type="entry name" value="ATP-DEPENDENT DNA HELICASE"/>
    <property type="match status" value="1"/>
</dbReference>
<dbReference type="GO" id="GO:0043139">
    <property type="term" value="F:5'-3' DNA helicase activity"/>
    <property type="evidence" value="ECO:0007669"/>
    <property type="project" value="UniProtKB-EC"/>
</dbReference>
<gene>
    <name evidence="3" type="ORF">ONE63_011098</name>
</gene>
<keyword evidence="1" id="KW-0547">Nucleotide-binding</keyword>
<comment type="cofactor">
    <cofactor evidence="1">
        <name>Mg(2+)</name>
        <dbReference type="ChEBI" id="CHEBI:18420"/>
    </cofactor>
</comment>
<evidence type="ECO:0000259" key="2">
    <source>
        <dbReference type="Pfam" id="PF05970"/>
    </source>
</evidence>
<comment type="catalytic activity">
    <reaction evidence="1">
        <text>ATP + H2O = ADP + phosphate + H(+)</text>
        <dbReference type="Rhea" id="RHEA:13065"/>
        <dbReference type="ChEBI" id="CHEBI:15377"/>
        <dbReference type="ChEBI" id="CHEBI:15378"/>
        <dbReference type="ChEBI" id="CHEBI:30616"/>
        <dbReference type="ChEBI" id="CHEBI:43474"/>
        <dbReference type="ChEBI" id="CHEBI:456216"/>
        <dbReference type="EC" id="5.6.2.3"/>
    </reaction>
</comment>
<keyword evidence="1" id="KW-0234">DNA repair</keyword>
<keyword evidence="1" id="KW-0378">Hydrolase</keyword>
<evidence type="ECO:0000313" key="4">
    <source>
        <dbReference type="Proteomes" id="UP001075354"/>
    </source>
</evidence>
<organism evidence="3 4">
    <name type="scientific">Megalurothrips usitatus</name>
    <name type="common">bean blossom thrips</name>
    <dbReference type="NCBI Taxonomy" id="439358"/>
    <lineage>
        <taxon>Eukaryota</taxon>
        <taxon>Metazoa</taxon>
        <taxon>Ecdysozoa</taxon>
        <taxon>Arthropoda</taxon>
        <taxon>Hexapoda</taxon>
        <taxon>Insecta</taxon>
        <taxon>Pterygota</taxon>
        <taxon>Neoptera</taxon>
        <taxon>Paraneoptera</taxon>
        <taxon>Thysanoptera</taxon>
        <taxon>Terebrantia</taxon>
        <taxon>Thripoidea</taxon>
        <taxon>Thripidae</taxon>
        <taxon>Megalurothrips</taxon>
    </lineage>
</organism>